<dbReference type="GO" id="GO:0071897">
    <property type="term" value="P:DNA biosynthetic process"/>
    <property type="evidence" value="ECO:0007669"/>
    <property type="project" value="UniProtKB-ARBA"/>
</dbReference>
<dbReference type="AlphaFoldDB" id="A0A8X6Y8S4"/>
<feature type="domain" description="Reverse transcriptase" evidence="1">
    <location>
        <begin position="1"/>
        <end position="137"/>
    </location>
</feature>
<comment type="caution">
    <text evidence="2">The sequence shown here is derived from an EMBL/GenBank/DDBJ whole genome shotgun (WGS) entry which is preliminary data.</text>
</comment>
<dbReference type="Pfam" id="PF00078">
    <property type="entry name" value="RVT_1"/>
    <property type="match status" value="1"/>
</dbReference>
<dbReference type="InterPro" id="IPR043502">
    <property type="entry name" value="DNA/RNA_pol_sf"/>
</dbReference>
<dbReference type="CDD" id="cd01647">
    <property type="entry name" value="RT_LTR"/>
    <property type="match status" value="1"/>
</dbReference>
<dbReference type="SUPFAM" id="SSF56672">
    <property type="entry name" value="DNA/RNA polymerases"/>
    <property type="match status" value="1"/>
</dbReference>
<dbReference type="InterPro" id="IPR051320">
    <property type="entry name" value="Viral_Replic_Matur_Polypro"/>
</dbReference>
<dbReference type="Proteomes" id="UP000886998">
    <property type="component" value="Unassembled WGS sequence"/>
</dbReference>
<gene>
    <name evidence="2" type="primary">pol_2557</name>
    <name evidence="2" type="ORF">TNIN_204261</name>
</gene>
<dbReference type="PANTHER" id="PTHR33064:SF37">
    <property type="entry name" value="RIBONUCLEASE H"/>
    <property type="match status" value="1"/>
</dbReference>
<dbReference type="Gene3D" id="3.30.70.270">
    <property type="match status" value="1"/>
</dbReference>
<sequence>MLRLNVIEKKESDFTSLILVEAPGKEARPCIDYQRLNKVTRTMFFLLSNIEELIKKMSASKYISVFDLTRGYWKIPLSENAQRYAAFVTNFGTFKTLRLPFGWKNATSISRLMDSVLKNYEEYAVPYLDDVAIFSQT</sequence>
<accession>A0A8X6Y8S4</accession>
<evidence type="ECO:0000259" key="1">
    <source>
        <dbReference type="PROSITE" id="PS50878"/>
    </source>
</evidence>
<evidence type="ECO:0000313" key="2">
    <source>
        <dbReference type="EMBL" id="GFY68231.1"/>
    </source>
</evidence>
<dbReference type="EMBL" id="BMAV01016943">
    <property type="protein sequence ID" value="GFY68231.1"/>
    <property type="molecule type" value="Genomic_DNA"/>
</dbReference>
<dbReference type="OrthoDB" id="6430384at2759"/>
<dbReference type="InterPro" id="IPR000477">
    <property type="entry name" value="RT_dom"/>
</dbReference>
<reference evidence="2" key="1">
    <citation type="submission" date="2020-08" db="EMBL/GenBank/DDBJ databases">
        <title>Multicomponent nature underlies the extraordinary mechanical properties of spider dragline silk.</title>
        <authorList>
            <person name="Kono N."/>
            <person name="Nakamura H."/>
            <person name="Mori M."/>
            <person name="Yoshida Y."/>
            <person name="Ohtoshi R."/>
            <person name="Malay A.D."/>
            <person name="Moran D.A.P."/>
            <person name="Tomita M."/>
            <person name="Numata K."/>
            <person name="Arakawa K."/>
        </authorList>
    </citation>
    <scope>NUCLEOTIDE SEQUENCE</scope>
</reference>
<dbReference type="PANTHER" id="PTHR33064">
    <property type="entry name" value="POL PROTEIN"/>
    <property type="match status" value="1"/>
</dbReference>
<evidence type="ECO:0000313" key="3">
    <source>
        <dbReference type="Proteomes" id="UP000886998"/>
    </source>
</evidence>
<keyword evidence="3" id="KW-1185">Reference proteome</keyword>
<organism evidence="2 3">
    <name type="scientific">Trichonephila inaurata madagascariensis</name>
    <dbReference type="NCBI Taxonomy" id="2747483"/>
    <lineage>
        <taxon>Eukaryota</taxon>
        <taxon>Metazoa</taxon>
        <taxon>Ecdysozoa</taxon>
        <taxon>Arthropoda</taxon>
        <taxon>Chelicerata</taxon>
        <taxon>Arachnida</taxon>
        <taxon>Araneae</taxon>
        <taxon>Araneomorphae</taxon>
        <taxon>Entelegynae</taxon>
        <taxon>Araneoidea</taxon>
        <taxon>Nephilidae</taxon>
        <taxon>Trichonephila</taxon>
        <taxon>Trichonephila inaurata</taxon>
    </lineage>
</organism>
<dbReference type="Gene3D" id="3.10.10.10">
    <property type="entry name" value="HIV Type 1 Reverse Transcriptase, subunit A, domain 1"/>
    <property type="match status" value="1"/>
</dbReference>
<proteinExistence type="predicted"/>
<dbReference type="InterPro" id="IPR043128">
    <property type="entry name" value="Rev_trsase/Diguanyl_cyclase"/>
</dbReference>
<dbReference type="PROSITE" id="PS50878">
    <property type="entry name" value="RT_POL"/>
    <property type="match status" value="1"/>
</dbReference>
<protein>
    <submittedName>
        <fullName evidence="2">Retrovirus-related Pol polyprotein from transposon 17.6</fullName>
    </submittedName>
</protein>
<name>A0A8X6Y8S4_9ARAC</name>